<dbReference type="InterPro" id="IPR025906">
    <property type="entry name" value="YjfB_motility"/>
</dbReference>
<dbReference type="GeneID" id="301124891"/>
<evidence type="ECO:0000313" key="1">
    <source>
        <dbReference type="EMBL" id="WNF33654.1"/>
    </source>
</evidence>
<keyword evidence="2" id="KW-1185">Reference proteome</keyword>
<evidence type="ECO:0000313" key="2">
    <source>
        <dbReference type="Proteomes" id="UP001303701"/>
    </source>
</evidence>
<sequence>MDVAALSVALSQSNVQQQASLSVLKLAMNTAEQNGKNIAEMLKGSQPAVSLELHLGNTVDLKG</sequence>
<dbReference type="Pfam" id="PF14070">
    <property type="entry name" value="YjfB_motility"/>
    <property type="match status" value="1"/>
</dbReference>
<gene>
    <name evidence="1" type="ORF">RI196_02905</name>
</gene>
<dbReference type="Proteomes" id="UP001303701">
    <property type="component" value="Chromosome"/>
</dbReference>
<dbReference type="EMBL" id="CP134501">
    <property type="protein sequence ID" value="WNF33654.1"/>
    <property type="molecule type" value="Genomic_DNA"/>
</dbReference>
<proteinExistence type="predicted"/>
<protein>
    <submittedName>
        <fullName evidence="1">YjfB family protein</fullName>
    </submittedName>
</protein>
<accession>A0ABY9WBX9</accession>
<reference evidence="1 2" key="1">
    <citation type="submission" date="2023-09" db="EMBL/GenBank/DDBJ databases">
        <title>Different Types of Thermotolerant Ring-Cleaving Dioxygenases derived from Aeribacillus composti HB-1 applied for multiple aromatic hydrocarbons removal.</title>
        <authorList>
            <person name="Cao L."/>
            <person name="Li M."/>
            <person name="Ma T."/>
        </authorList>
    </citation>
    <scope>NUCLEOTIDE SEQUENCE [LARGE SCALE GENOMIC DNA]</scope>
    <source>
        <strain evidence="1 2">HB-1</strain>
    </source>
</reference>
<name>A0ABY9WBX9_9BACI</name>
<dbReference type="RefSeq" id="WP_311066868.1">
    <property type="nucleotide sequence ID" value="NZ_CP134501.1"/>
</dbReference>
<organism evidence="1 2">
    <name type="scientific">Aeribacillus composti</name>
    <dbReference type="NCBI Taxonomy" id="1868734"/>
    <lineage>
        <taxon>Bacteria</taxon>
        <taxon>Bacillati</taxon>
        <taxon>Bacillota</taxon>
        <taxon>Bacilli</taxon>
        <taxon>Bacillales</taxon>
        <taxon>Bacillaceae</taxon>
        <taxon>Aeribacillus</taxon>
    </lineage>
</organism>